<name>A0A1A5YFQ3_9BACL</name>
<proteinExistence type="inferred from homology"/>
<feature type="transmembrane region" description="Helical" evidence="6">
    <location>
        <begin position="584"/>
        <end position="607"/>
    </location>
</feature>
<evidence type="ECO:0000256" key="3">
    <source>
        <dbReference type="ARBA" id="ARBA00022692"/>
    </source>
</evidence>
<feature type="transmembrane region" description="Helical" evidence="6">
    <location>
        <begin position="20"/>
        <end position="38"/>
    </location>
</feature>
<accession>A0A1A5YFQ3</accession>
<dbReference type="PANTHER" id="PTHR46795:SF1">
    <property type="entry name" value="ABC TRANSPORTER PERMEASE PROTEIN"/>
    <property type="match status" value="1"/>
</dbReference>
<comment type="caution">
    <text evidence="8">The sequence shown here is derived from an EMBL/GenBank/DDBJ whole genome shotgun (WGS) entry which is preliminary data.</text>
</comment>
<dbReference type="RefSeq" id="WP_068685060.1">
    <property type="nucleotide sequence ID" value="NZ_LYPA01000065.1"/>
</dbReference>
<feature type="transmembrane region" description="Helical" evidence="6">
    <location>
        <begin position="198"/>
        <end position="217"/>
    </location>
</feature>
<protein>
    <recommendedName>
        <fullName evidence="7">ABC3 transporter permease C-terminal domain-containing protein</fullName>
    </recommendedName>
</protein>
<dbReference type="InterPro" id="IPR052536">
    <property type="entry name" value="ABC-4_Integral_Memb_Prot"/>
</dbReference>
<evidence type="ECO:0000256" key="5">
    <source>
        <dbReference type="ARBA" id="ARBA00023136"/>
    </source>
</evidence>
<feature type="transmembrane region" description="Helical" evidence="6">
    <location>
        <begin position="284"/>
        <end position="306"/>
    </location>
</feature>
<sequence length="653" mass="73424">MTFRSLALSNVKGNWRAYSAFFLSSVFSVLIFYIYAAFIMHPDVLNGEILAAGKVRQGMAFCLYLIIMFSILFILYSNSAFLKTRKQEFGLFTLFGMTRPQLRKLIIYENIAISVLSIATGIGLGILFSKLFFMALTAMLKIEDSIAFAVPLKAVWLTAACFFIVFMCISAWSVMTMRRVEIIELLGASRQPKGELRYSRLQCVLGVLCLVGGYWMALSMTMINFMVLALPVLATVVTGTYFLFSQLSIILLRLIQRRKSFYYNRTNLLIFSQLGYKIKDNARILFAVSIMSAVIMTAAGTVYFMFIESKQAELRNAPYSLAYMEEGLESHQVLERELLNDTLKDAGFELIREVRVAGIGIDQYTVNLENGLEMTGNRTEEDKQRAFVISASSYNKLAAQQGKQALTAVSGKLTLLSSYYLNLGQMEGTIKGVLNGKAVHFPISGTLQHTVLNNRIHSNAVTLVMDDLTFISLLAGIPEEKQLVFYGYEVADWENSILLGHKLEAAVAEQWRGETDFTRASRYAVTAESYSLTLFIGLFISLLFFIAAGSMIYFKLFTELQEDQAQIRGLTRIGMTLKEIRKMVVTQIGIVFFVPCVVGTSHALFAMLALDNIMMSSNWLYSLVIVGIFVVMQGLYFLMASRSYMKMILVNDR</sequence>
<keyword evidence="2 6" id="KW-1003">Cell membrane</keyword>
<keyword evidence="3 6" id="KW-0812">Transmembrane</keyword>
<evidence type="ECO:0000256" key="2">
    <source>
        <dbReference type="ARBA" id="ARBA00022475"/>
    </source>
</evidence>
<dbReference type="AlphaFoldDB" id="A0A1A5YFQ3"/>
<evidence type="ECO:0000256" key="1">
    <source>
        <dbReference type="ARBA" id="ARBA00004651"/>
    </source>
</evidence>
<dbReference type="STRING" id="1844972.A7K91_13045"/>
<evidence type="ECO:0000256" key="6">
    <source>
        <dbReference type="PIRNR" id="PIRNR018968"/>
    </source>
</evidence>
<dbReference type="Proteomes" id="UP000092024">
    <property type="component" value="Unassembled WGS sequence"/>
</dbReference>
<feature type="transmembrane region" description="Helical" evidence="6">
    <location>
        <begin position="223"/>
        <end position="255"/>
    </location>
</feature>
<feature type="transmembrane region" description="Helical" evidence="6">
    <location>
        <begin position="619"/>
        <end position="639"/>
    </location>
</feature>
<comment type="subcellular location">
    <subcellularLocation>
        <location evidence="1 6">Cell membrane</location>
        <topology evidence="1 6">Multi-pass membrane protein</topology>
    </subcellularLocation>
</comment>
<feature type="transmembrane region" description="Helical" evidence="6">
    <location>
        <begin position="58"/>
        <end position="76"/>
    </location>
</feature>
<dbReference type="Pfam" id="PF02687">
    <property type="entry name" value="FtsX"/>
    <property type="match status" value="1"/>
</dbReference>
<dbReference type="OrthoDB" id="1937696at2"/>
<keyword evidence="4 6" id="KW-1133">Transmembrane helix</keyword>
<gene>
    <name evidence="8" type="ORF">A7K91_13045</name>
</gene>
<organism evidence="8 9">
    <name type="scientific">Paenibacillus oryzae</name>
    <dbReference type="NCBI Taxonomy" id="1844972"/>
    <lineage>
        <taxon>Bacteria</taxon>
        <taxon>Bacillati</taxon>
        <taxon>Bacillota</taxon>
        <taxon>Bacilli</taxon>
        <taxon>Bacillales</taxon>
        <taxon>Paenibacillaceae</taxon>
        <taxon>Paenibacillus</taxon>
    </lineage>
</organism>
<feature type="transmembrane region" description="Helical" evidence="6">
    <location>
        <begin position="154"/>
        <end position="177"/>
    </location>
</feature>
<feature type="transmembrane region" description="Helical" evidence="6">
    <location>
        <begin position="530"/>
        <end position="554"/>
    </location>
</feature>
<keyword evidence="5 6" id="KW-0472">Membrane</keyword>
<dbReference type="InterPro" id="IPR027022">
    <property type="entry name" value="ABC_permease_BceB-typ"/>
</dbReference>
<evidence type="ECO:0000256" key="4">
    <source>
        <dbReference type="ARBA" id="ARBA00022989"/>
    </source>
</evidence>
<dbReference type="EMBL" id="LYPA01000065">
    <property type="protein sequence ID" value="OBR64418.1"/>
    <property type="molecule type" value="Genomic_DNA"/>
</dbReference>
<feature type="domain" description="ABC3 transporter permease C-terminal" evidence="7">
    <location>
        <begin position="62"/>
        <end position="181"/>
    </location>
</feature>
<feature type="transmembrane region" description="Helical" evidence="6">
    <location>
        <begin position="111"/>
        <end position="134"/>
    </location>
</feature>
<keyword evidence="6" id="KW-0813">Transport</keyword>
<dbReference type="PANTHER" id="PTHR46795">
    <property type="entry name" value="ABC TRANSPORTER PERMEASE-RELATED-RELATED"/>
    <property type="match status" value="1"/>
</dbReference>
<evidence type="ECO:0000313" key="8">
    <source>
        <dbReference type="EMBL" id="OBR64418.1"/>
    </source>
</evidence>
<reference evidence="8 9" key="1">
    <citation type="submission" date="2016-05" db="EMBL/GenBank/DDBJ databases">
        <title>Paenibacillus oryzae. sp. nov., isolated from the rice root.</title>
        <authorList>
            <person name="Zhang J."/>
            <person name="Zhang X."/>
        </authorList>
    </citation>
    <scope>NUCLEOTIDE SEQUENCE [LARGE SCALE GENOMIC DNA]</scope>
    <source>
        <strain evidence="8 9">1DrF-4</strain>
    </source>
</reference>
<dbReference type="GO" id="GO:0005886">
    <property type="term" value="C:plasma membrane"/>
    <property type="evidence" value="ECO:0007669"/>
    <property type="project" value="UniProtKB-SubCell"/>
</dbReference>
<dbReference type="GO" id="GO:0055085">
    <property type="term" value="P:transmembrane transport"/>
    <property type="evidence" value="ECO:0007669"/>
    <property type="project" value="UniProtKB-UniRule"/>
</dbReference>
<keyword evidence="9" id="KW-1185">Reference proteome</keyword>
<evidence type="ECO:0000259" key="7">
    <source>
        <dbReference type="Pfam" id="PF02687"/>
    </source>
</evidence>
<evidence type="ECO:0000313" key="9">
    <source>
        <dbReference type="Proteomes" id="UP000092024"/>
    </source>
</evidence>
<dbReference type="InterPro" id="IPR003838">
    <property type="entry name" value="ABC3_permease_C"/>
</dbReference>
<comment type="similarity">
    <text evidence="6">Belongs to the ABC-4 integral membrane protein family.</text>
</comment>
<dbReference type="PIRSF" id="PIRSF018968">
    <property type="entry name" value="ABC_permease_BceB"/>
    <property type="match status" value="1"/>
</dbReference>